<feature type="region of interest" description="Disordered" evidence="1">
    <location>
        <begin position="94"/>
        <end position="169"/>
    </location>
</feature>
<evidence type="ECO:0000256" key="1">
    <source>
        <dbReference type="SAM" id="MobiDB-lite"/>
    </source>
</evidence>
<proteinExistence type="predicted"/>
<protein>
    <submittedName>
        <fullName evidence="2">Uncharacterized protein</fullName>
    </submittedName>
</protein>
<evidence type="ECO:0000313" key="2">
    <source>
        <dbReference type="EMBL" id="CAB9505623.1"/>
    </source>
</evidence>
<feature type="compositionally biased region" description="Basic and acidic residues" evidence="1">
    <location>
        <begin position="98"/>
        <end position="119"/>
    </location>
</feature>
<dbReference type="Proteomes" id="UP001153069">
    <property type="component" value="Unassembled WGS sequence"/>
</dbReference>
<gene>
    <name evidence="2" type="ORF">SEMRO_237_G095390.1</name>
</gene>
<comment type="caution">
    <text evidence="2">The sequence shown here is derived from an EMBL/GenBank/DDBJ whole genome shotgun (WGS) entry which is preliminary data.</text>
</comment>
<organism evidence="2 3">
    <name type="scientific">Seminavis robusta</name>
    <dbReference type="NCBI Taxonomy" id="568900"/>
    <lineage>
        <taxon>Eukaryota</taxon>
        <taxon>Sar</taxon>
        <taxon>Stramenopiles</taxon>
        <taxon>Ochrophyta</taxon>
        <taxon>Bacillariophyta</taxon>
        <taxon>Bacillariophyceae</taxon>
        <taxon>Bacillariophycidae</taxon>
        <taxon>Naviculales</taxon>
        <taxon>Naviculaceae</taxon>
        <taxon>Seminavis</taxon>
    </lineage>
</organism>
<evidence type="ECO:0000313" key="3">
    <source>
        <dbReference type="Proteomes" id="UP001153069"/>
    </source>
</evidence>
<name>A0A9N8DMB3_9STRA</name>
<accession>A0A9N8DMB3</accession>
<dbReference type="EMBL" id="CAICTM010000236">
    <property type="protein sequence ID" value="CAB9505623.1"/>
    <property type="molecule type" value="Genomic_DNA"/>
</dbReference>
<keyword evidence="3" id="KW-1185">Reference proteome</keyword>
<sequence length="330" mass="35002">MTSPSASPTLTSIATSMPQTYMMTLKPGCRGDPRMNRAVAAKLKDPSLSLYDALHLGGFTYPRNVDAATIDNDRVTLGQRKNQLNRRLRLAKQSLQKANKDNKDSKDSPANKGKSETAKKPRATLGAGSPLAVAGSYLRQRGRKSGAKTTAAKRSAPAATKTQVMTPRPAKKQCLPVVASNATTVSVSSAKNAEALKDAADFINADLFQSLDMTTESTNLFNALSQNLMAEQQPRATVTPVVDDLSWATIPGKNAAPLATTTQPVEESWWPMLNNGIPTSISTTTAPAPAGGLVDEQVNLVLNDHIFGGAALQDMTNGTAAVNVSLEERV</sequence>
<reference evidence="2" key="1">
    <citation type="submission" date="2020-06" db="EMBL/GenBank/DDBJ databases">
        <authorList>
            <consortium name="Plant Systems Biology data submission"/>
        </authorList>
    </citation>
    <scope>NUCLEOTIDE SEQUENCE</scope>
    <source>
        <strain evidence="2">D6</strain>
    </source>
</reference>
<dbReference type="AlphaFoldDB" id="A0A9N8DMB3"/>